<accession>A0A5D4MF19</accession>
<keyword evidence="2" id="KW-0808">Transferase</keyword>
<dbReference type="Proteomes" id="UP000325182">
    <property type="component" value="Unassembled WGS sequence"/>
</dbReference>
<gene>
    <name evidence="2" type="ORF">FZC84_07040</name>
</gene>
<dbReference type="InterPro" id="IPR016181">
    <property type="entry name" value="Acyl_CoA_acyltransferase"/>
</dbReference>
<dbReference type="PROSITE" id="PS51186">
    <property type="entry name" value="GNAT"/>
    <property type="match status" value="1"/>
</dbReference>
<evidence type="ECO:0000313" key="3">
    <source>
        <dbReference type="Proteomes" id="UP000325182"/>
    </source>
</evidence>
<name>A0A5D4MF19_9BACI</name>
<comment type="caution">
    <text evidence="2">The sequence shown here is derived from an EMBL/GenBank/DDBJ whole genome shotgun (WGS) entry which is preliminary data.</text>
</comment>
<proteinExistence type="predicted"/>
<organism evidence="2 3">
    <name type="scientific">Rossellomorea vietnamensis</name>
    <dbReference type="NCBI Taxonomy" id="218284"/>
    <lineage>
        <taxon>Bacteria</taxon>
        <taxon>Bacillati</taxon>
        <taxon>Bacillota</taxon>
        <taxon>Bacilli</taxon>
        <taxon>Bacillales</taxon>
        <taxon>Bacillaceae</taxon>
        <taxon>Rossellomorea</taxon>
    </lineage>
</organism>
<dbReference type="AlphaFoldDB" id="A0A5D4MF19"/>
<dbReference type="PANTHER" id="PTHR43792">
    <property type="entry name" value="GNAT FAMILY, PUTATIVE (AFU_ORTHOLOGUE AFUA_3G00765)-RELATED-RELATED"/>
    <property type="match status" value="1"/>
</dbReference>
<dbReference type="PANTHER" id="PTHR43792:SF9">
    <property type="entry name" value="RIBOSOMAL-PROTEIN-ALANINE ACETYLTRANSFERASE"/>
    <property type="match status" value="1"/>
</dbReference>
<evidence type="ECO:0000313" key="2">
    <source>
        <dbReference type="EMBL" id="TYS00293.1"/>
    </source>
</evidence>
<dbReference type="Gene3D" id="3.40.630.30">
    <property type="match status" value="1"/>
</dbReference>
<dbReference type="EMBL" id="VTEG01000003">
    <property type="protein sequence ID" value="TYS00293.1"/>
    <property type="molecule type" value="Genomic_DNA"/>
</dbReference>
<reference evidence="2 3" key="1">
    <citation type="submission" date="2019-08" db="EMBL/GenBank/DDBJ databases">
        <title>Bacillus genomes from the desert of Cuatro Cienegas, Coahuila.</title>
        <authorList>
            <person name="Olmedo-Alvarez G."/>
        </authorList>
    </citation>
    <scope>NUCLEOTIDE SEQUENCE [LARGE SCALE GENOMIC DNA]</scope>
    <source>
        <strain evidence="2 3">CH128b_4D</strain>
    </source>
</reference>
<protein>
    <submittedName>
        <fullName evidence="2">GNAT family N-acetyltransferase</fullName>
    </submittedName>
</protein>
<dbReference type="SUPFAM" id="SSF55729">
    <property type="entry name" value="Acyl-CoA N-acyltransferases (Nat)"/>
    <property type="match status" value="1"/>
</dbReference>
<feature type="domain" description="N-acetyltransferase" evidence="1">
    <location>
        <begin position="28"/>
        <end position="171"/>
    </location>
</feature>
<dbReference type="InterPro" id="IPR000182">
    <property type="entry name" value="GNAT_dom"/>
</dbReference>
<dbReference type="InterPro" id="IPR051531">
    <property type="entry name" value="N-acetyltransferase"/>
</dbReference>
<dbReference type="Pfam" id="PF13302">
    <property type="entry name" value="Acetyltransf_3"/>
    <property type="match status" value="1"/>
</dbReference>
<sequence length="192" mass="22048">MTFPELETKRLNLVEITEKNQEAYFSIMSLDSVTKYYGMESLQKIEQAAEIIQSFRSGYESKRSMRWGITLKETGAFIGTAGLNNLQVRQKKAEIGFEIHPDYWRSGYTTEAVLAVINHAFEELQLFRIGAVTFLENRASFSLLEKLGFTKEGILRGYIFQNGVSHDTNVYSLLRHEWQDTVPSARSTESRN</sequence>
<evidence type="ECO:0000259" key="1">
    <source>
        <dbReference type="PROSITE" id="PS51186"/>
    </source>
</evidence>
<dbReference type="RefSeq" id="WP_113930049.1">
    <property type="nucleotide sequence ID" value="NZ_VTEG01000003.1"/>
</dbReference>
<dbReference type="GO" id="GO:0008999">
    <property type="term" value="F:protein-N-terminal-alanine acetyltransferase activity"/>
    <property type="evidence" value="ECO:0007669"/>
    <property type="project" value="TreeGrafter"/>
</dbReference>
<dbReference type="GO" id="GO:0005737">
    <property type="term" value="C:cytoplasm"/>
    <property type="evidence" value="ECO:0007669"/>
    <property type="project" value="TreeGrafter"/>
</dbReference>